<evidence type="ECO:0000256" key="10">
    <source>
        <dbReference type="ARBA" id="ARBA00048693"/>
    </source>
</evidence>
<comment type="subunit">
    <text evidence="9">The magnesium chelatase complex is a heterotrimer consisting of subunits CHLI, CHLD and CHLH.</text>
</comment>
<comment type="subunit">
    <text evidence="12">The magnesium chelatase complex is a heterotrimer consisting of subunits CHLI, CHLD, AND CHLH.</text>
</comment>
<dbReference type="FunFam" id="3.40.50.300:FF:000601">
    <property type="entry name" value="Mg-protoporphyrin IX chelatase"/>
    <property type="match status" value="1"/>
</dbReference>
<dbReference type="Gene3D" id="1.10.8.80">
    <property type="entry name" value="Magnesium chelatase subunit I, C-Terminal domain"/>
    <property type="match status" value="1"/>
</dbReference>
<comment type="catalytic activity">
    <reaction evidence="10 12">
        <text>protoporphyrin IX + Mg(2+) + ATP + H2O = Mg-protoporphyrin IX + ADP + phosphate + 3 H(+)</text>
        <dbReference type="Rhea" id="RHEA:13961"/>
        <dbReference type="ChEBI" id="CHEBI:15377"/>
        <dbReference type="ChEBI" id="CHEBI:15378"/>
        <dbReference type="ChEBI" id="CHEBI:18420"/>
        <dbReference type="ChEBI" id="CHEBI:30616"/>
        <dbReference type="ChEBI" id="CHEBI:43474"/>
        <dbReference type="ChEBI" id="CHEBI:57306"/>
        <dbReference type="ChEBI" id="CHEBI:60492"/>
        <dbReference type="ChEBI" id="CHEBI:456216"/>
        <dbReference type="EC" id="6.6.1.1"/>
    </reaction>
</comment>
<sequence length="349" mass="38855">MSNETTVESRPVFPFTAIVGQEEMKLSLILNVIDPKIGGVLIMGDRGTGKSTTVRALVDLLPEIQVVSNDPFNSDPTDPELMSEEVRQKFQKGEALEVKKKKITMIDLPLGATEDRVCGTIDIEKALTEGVKAFEPGLLAAANRGILYVDEVNLLDDHLVDVLLDSAASGWNTVEREGISISHPARFILVGSGNPEEGELRPQLLDRFGMHAEIGTVREPDLRVQIVEQRASFDEAPIEFRINYKESQEALSRKLVEARELLKKAELDYDLRVKISQICSELNVDGLRGDIVTNRAAKALAAFEGRTKVTPNDIFRVIPLCLRHRLRKDPLETIDSGSKVREIFQKVFE</sequence>
<dbReference type="Gene3D" id="3.40.50.300">
    <property type="entry name" value="P-loop containing nucleotide triphosphate hydrolases"/>
    <property type="match status" value="1"/>
</dbReference>
<comment type="activity regulation">
    <text evidence="12">Redox regulation; active in reducing conditions, inactive in oxidizing conditions.</text>
</comment>
<dbReference type="SUPFAM" id="SSF52540">
    <property type="entry name" value="P-loop containing nucleoside triphosphate hydrolases"/>
    <property type="match status" value="1"/>
</dbReference>
<comment type="similarity">
    <text evidence="2 12">Belongs to the Mg-chelatase subunits D/I family.</text>
</comment>
<dbReference type="Pfam" id="PF17863">
    <property type="entry name" value="AAA_lid_2"/>
    <property type="match status" value="1"/>
</dbReference>
<dbReference type="InterPro" id="IPR003593">
    <property type="entry name" value="AAA+_ATPase"/>
</dbReference>
<reference evidence="14" key="1">
    <citation type="journal article" date="2016" name="Genome Biol. Evol.">
        <title>Mitochondrion-to-Chloroplast DNA Transfers and Intragenomic Proliferation of Chloroplast Group II Introns in Gloeotilopsis Green Algae (Ulotrichales, Ulvophyceae).</title>
        <authorList>
            <person name="Turmel M."/>
            <person name="Otis C."/>
            <person name="Lemieux C."/>
        </authorList>
    </citation>
    <scope>NUCLEOTIDE SEQUENCE</scope>
</reference>
<gene>
    <name evidence="14" type="primary">chlI</name>
</gene>
<dbReference type="SMART" id="SM00382">
    <property type="entry name" value="AAA"/>
    <property type="match status" value="1"/>
</dbReference>
<dbReference type="NCBIfam" id="TIGR02030">
    <property type="entry name" value="BchI-ChlI"/>
    <property type="match status" value="1"/>
</dbReference>
<accession>A0A1B2RZ30</accession>
<dbReference type="FunFam" id="1.10.8.80:FF:000001">
    <property type="entry name" value="Mg-protoporphyrin IX chelatase"/>
    <property type="match status" value="1"/>
</dbReference>
<organism evidence="14">
    <name type="scientific">Gloeotilopsis planctonica</name>
    <dbReference type="NCBI Taxonomy" id="34157"/>
    <lineage>
        <taxon>Eukaryota</taxon>
        <taxon>Viridiplantae</taxon>
        <taxon>Chlorophyta</taxon>
        <taxon>core chlorophytes</taxon>
        <taxon>Ulvophyceae</taxon>
        <taxon>OUU clade</taxon>
        <taxon>Ulotrichales</taxon>
        <taxon>Ulotrichaceae</taxon>
        <taxon>Gloeotilopsis</taxon>
    </lineage>
</organism>
<evidence type="ECO:0000256" key="5">
    <source>
        <dbReference type="ARBA" id="ARBA00022741"/>
    </source>
</evidence>
<dbReference type="InterPro" id="IPR045006">
    <property type="entry name" value="CHLI-like"/>
</dbReference>
<evidence type="ECO:0000256" key="3">
    <source>
        <dbReference type="ARBA" id="ARBA00022531"/>
    </source>
</evidence>
<dbReference type="PANTHER" id="PTHR32039">
    <property type="entry name" value="MAGNESIUM-CHELATASE SUBUNIT CHLI"/>
    <property type="match status" value="1"/>
</dbReference>
<dbReference type="EMBL" id="KX306824">
    <property type="protein sequence ID" value="AOC61578.1"/>
    <property type="molecule type" value="Genomic_DNA"/>
</dbReference>
<dbReference type="GO" id="GO:0010007">
    <property type="term" value="C:magnesium chelatase complex"/>
    <property type="evidence" value="ECO:0007669"/>
    <property type="project" value="UniProtKB-ARBA"/>
</dbReference>
<dbReference type="GO" id="GO:0015979">
    <property type="term" value="P:photosynthesis"/>
    <property type="evidence" value="ECO:0007669"/>
    <property type="project" value="UniProtKB-UniRule"/>
</dbReference>
<evidence type="ECO:0000256" key="11">
    <source>
        <dbReference type="ARBA" id="ARBA00054386"/>
    </source>
</evidence>
<keyword evidence="8 12" id="KW-0149">Chlorophyll biosynthesis</keyword>
<dbReference type="InterPro" id="IPR000523">
    <property type="entry name" value="Mg_chelatse_chII-like_cat_dom"/>
</dbReference>
<evidence type="ECO:0000256" key="9">
    <source>
        <dbReference type="ARBA" id="ARBA00038576"/>
    </source>
</evidence>
<comment type="subcellular location">
    <subcellularLocation>
        <location evidence="12">Plastid</location>
        <location evidence="12">Chloroplast</location>
    </subcellularLocation>
</comment>
<dbReference type="GO" id="GO:0005524">
    <property type="term" value="F:ATP binding"/>
    <property type="evidence" value="ECO:0007669"/>
    <property type="project" value="UniProtKB-UniRule"/>
</dbReference>
<evidence type="ECO:0000256" key="4">
    <source>
        <dbReference type="ARBA" id="ARBA00022598"/>
    </source>
</evidence>
<dbReference type="UniPathway" id="UPA00668"/>
<evidence type="ECO:0000256" key="8">
    <source>
        <dbReference type="ARBA" id="ARBA00023171"/>
    </source>
</evidence>
<keyword evidence="5 12" id="KW-0547">Nucleotide-binding</keyword>
<dbReference type="EC" id="6.6.1.1" evidence="12"/>
<dbReference type="InterPro" id="IPR041628">
    <property type="entry name" value="ChlI/MoxR_AAA_lid"/>
</dbReference>
<keyword evidence="4 12" id="KW-0436">Ligase</keyword>
<keyword evidence="12 14" id="KW-0934">Plastid</keyword>
<proteinExistence type="inferred from homology"/>
<dbReference type="GO" id="GO:0016887">
    <property type="term" value="F:ATP hydrolysis activity"/>
    <property type="evidence" value="ECO:0007669"/>
    <property type="project" value="UniProtKB-ARBA"/>
</dbReference>
<dbReference type="PANTHER" id="PTHR32039:SF9">
    <property type="entry name" value="MAGNESIUM-CHELATASE SUBUNIT CHLI-2, CHLOROPLASTIC"/>
    <property type="match status" value="1"/>
</dbReference>
<dbReference type="Pfam" id="PF01078">
    <property type="entry name" value="Mg_chelatase"/>
    <property type="match status" value="1"/>
</dbReference>
<evidence type="ECO:0000256" key="12">
    <source>
        <dbReference type="RuleBase" id="RU362087"/>
    </source>
</evidence>
<feature type="domain" description="AAA+ ATPase" evidence="13">
    <location>
        <begin position="36"/>
        <end position="218"/>
    </location>
</feature>
<dbReference type="GO" id="GO:0016851">
    <property type="term" value="F:magnesium chelatase activity"/>
    <property type="evidence" value="ECO:0007669"/>
    <property type="project" value="UniProtKB-UniRule"/>
</dbReference>
<evidence type="ECO:0000256" key="6">
    <source>
        <dbReference type="ARBA" id="ARBA00022840"/>
    </source>
</evidence>
<dbReference type="CDD" id="cd00009">
    <property type="entry name" value="AAA"/>
    <property type="match status" value="1"/>
</dbReference>
<evidence type="ECO:0000259" key="13">
    <source>
        <dbReference type="SMART" id="SM00382"/>
    </source>
</evidence>
<keyword evidence="3 12" id="KW-0602">Photosynthesis</keyword>
<keyword evidence="7" id="KW-1015">Disulfide bond</keyword>
<keyword evidence="6 12" id="KW-0067">ATP-binding</keyword>
<evidence type="ECO:0000256" key="7">
    <source>
        <dbReference type="ARBA" id="ARBA00023157"/>
    </source>
</evidence>
<evidence type="ECO:0000256" key="1">
    <source>
        <dbReference type="ARBA" id="ARBA00005173"/>
    </source>
</evidence>
<dbReference type="GO" id="GO:0015995">
    <property type="term" value="P:chlorophyll biosynthetic process"/>
    <property type="evidence" value="ECO:0007669"/>
    <property type="project" value="UniProtKB-UniPathway"/>
</dbReference>
<comment type="function">
    <text evidence="11">Involved in chlorophyll biosynthesis. Catalyzes the insertion of magnesium ion into protoporphyrin IX to yield Mg-protoporphyrin IX. The magnesium-chelatase is a complex of three subunits, CHLI, CHLD and CHLH. The reaction takes place in two steps, with an ATP-dependent activation followed by an ATP-dependent chelation step.</text>
</comment>
<dbReference type="GO" id="GO:0009570">
    <property type="term" value="C:chloroplast stroma"/>
    <property type="evidence" value="ECO:0007669"/>
    <property type="project" value="TreeGrafter"/>
</dbReference>
<evidence type="ECO:0000256" key="2">
    <source>
        <dbReference type="ARBA" id="ARBA00005799"/>
    </source>
</evidence>
<evidence type="ECO:0000313" key="14">
    <source>
        <dbReference type="EMBL" id="AOC61578.1"/>
    </source>
</evidence>
<dbReference type="InterPro" id="IPR027417">
    <property type="entry name" value="P-loop_NTPase"/>
</dbReference>
<dbReference type="InterPro" id="IPR011775">
    <property type="entry name" value="Mg_chelatase_ATPase-isu"/>
</dbReference>
<protein>
    <recommendedName>
        <fullName evidence="12">Mg-protoporphyrin IX chelatase</fullName>
        <ecNumber evidence="12">6.6.1.1</ecNumber>
    </recommendedName>
</protein>
<name>A0A1B2RZ30_9CHLO</name>
<dbReference type="AlphaFoldDB" id="A0A1B2RZ30"/>
<keyword evidence="12 14" id="KW-0150">Chloroplast</keyword>
<geneLocation type="chloroplast" evidence="14"/>
<comment type="pathway">
    <text evidence="1 12">Porphyrin-containing compound metabolism; chlorophyll biosynthesis.</text>
</comment>